<proteinExistence type="predicted"/>
<sequence length="85" mass="9327">MNTKKTKYIHEGPYVAAVEVDSIITGDGWSPALSLQDAYRLDEVREALRDGNWMIASKNAQLFIMQPITGGQNPMGRNPTAAFAS</sequence>
<reference evidence="1" key="1">
    <citation type="submission" date="2019-02" db="EMBL/GenBank/DDBJ databases">
        <authorList>
            <person name="Gruber-Vodicka R. H."/>
            <person name="Seah K. B. B."/>
        </authorList>
    </citation>
    <scope>NUCLEOTIDE SEQUENCE</scope>
    <source>
        <strain evidence="1">BECK_DK161</strain>
    </source>
</reference>
<dbReference type="EMBL" id="CAADEY010000024">
    <property type="protein sequence ID" value="VFJ49223.1"/>
    <property type="molecule type" value="Genomic_DNA"/>
</dbReference>
<evidence type="ECO:0000313" key="1">
    <source>
        <dbReference type="EMBL" id="VFJ49223.1"/>
    </source>
</evidence>
<dbReference type="AlphaFoldDB" id="A0A450SAS0"/>
<accession>A0A450SAS0</accession>
<gene>
    <name evidence="1" type="ORF">BECKDK2373C_GA0170839_102434</name>
</gene>
<organism evidence="1">
    <name type="scientific">Candidatus Kentrum sp. DK</name>
    <dbReference type="NCBI Taxonomy" id="2126562"/>
    <lineage>
        <taxon>Bacteria</taxon>
        <taxon>Pseudomonadati</taxon>
        <taxon>Pseudomonadota</taxon>
        <taxon>Gammaproteobacteria</taxon>
        <taxon>Candidatus Kentrum</taxon>
    </lineage>
</organism>
<name>A0A450SAS0_9GAMM</name>
<protein>
    <submittedName>
        <fullName evidence="1">Uncharacterized protein</fullName>
    </submittedName>
</protein>